<dbReference type="CDD" id="cd00371">
    <property type="entry name" value="HMA"/>
    <property type="match status" value="1"/>
</dbReference>
<dbReference type="Proteomes" id="UP000027946">
    <property type="component" value="Unassembled WGS sequence"/>
</dbReference>
<reference evidence="5 6" key="1">
    <citation type="submission" date="2014-03" db="EMBL/GenBank/DDBJ databases">
        <title>Genome sequence of Clostridium litorale W6, DSM 5388.</title>
        <authorList>
            <person name="Poehlein A."/>
            <person name="Jagirdar A."/>
            <person name="Khonsari B."/>
            <person name="Chibani C.M."/>
            <person name="Gutierrez Gutierrez D.A."/>
            <person name="Davydova E."/>
            <person name="Alghaithi H.S."/>
            <person name="Nair K.P."/>
            <person name="Dhamotharan K."/>
            <person name="Chandran L."/>
            <person name="G W."/>
            <person name="Daniel R."/>
        </authorList>
    </citation>
    <scope>NUCLEOTIDE SEQUENCE [LARGE SCALE GENOMIC DNA]</scope>
    <source>
        <strain evidence="5 6">W6</strain>
    </source>
</reference>
<dbReference type="GO" id="GO:0006825">
    <property type="term" value="P:copper ion transport"/>
    <property type="evidence" value="ECO:0007669"/>
    <property type="project" value="InterPro"/>
</dbReference>
<dbReference type="FunFam" id="3.30.70.100:FF:000001">
    <property type="entry name" value="ATPase copper transporting beta"/>
    <property type="match status" value="1"/>
</dbReference>
<proteinExistence type="predicted"/>
<accession>A0A069RDV0</accession>
<dbReference type="eggNOG" id="COG2608">
    <property type="taxonomic scope" value="Bacteria"/>
</dbReference>
<keyword evidence="3" id="KW-0186">Copper</keyword>
<dbReference type="AlphaFoldDB" id="A0A069RDV0"/>
<dbReference type="InterPro" id="IPR017969">
    <property type="entry name" value="Heavy-metal-associated_CS"/>
</dbReference>
<gene>
    <name evidence="5" type="ORF">CLIT_20c00250</name>
</gene>
<dbReference type="PROSITE" id="PS01047">
    <property type="entry name" value="HMA_1"/>
    <property type="match status" value="1"/>
</dbReference>
<keyword evidence="6" id="KW-1185">Reference proteome</keyword>
<dbReference type="PANTHER" id="PTHR46594">
    <property type="entry name" value="P-TYPE CATION-TRANSPORTING ATPASE"/>
    <property type="match status" value="1"/>
</dbReference>
<dbReference type="PROSITE" id="PS50846">
    <property type="entry name" value="HMA_2"/>
    <property type="match status" value="1"/>
</dbReference>
<dbReference type="OrthoDB" id="9813965at2"/>
<evidence type="ECO:0000313" key="6">
    <source>
        <dbReference type="Proteomes" id="UP000027946"/>
    </source>
</evidence>
<evidence type="ECO:0000313" key="5">
    <source>
        <dbReference type="EMBL" id="KDR94380.1"/>
    </source>
</evidence>
<evidence type="ECO:0000259" key="4">
    <source>
        <dbReference type="PROSITE" id="PS50846"/>
    </source>
</evidence>
<protein>
    <recommendedName>
        <fullName evidence="1">Copper chaperone CopZ</fullName>
    </recommendedName>
</protein>
<dbReference type="NCBIfam" id="TIGR00003">
    <property type="entry name" value="copper ion binding protein"/>
    <property type="match status" value="1"/>
</dbReference>
<dbReference type="SUPFAM" id="SSF55008">
    <property type="entry name" value="HMA, heavy metal-associated domain"/>
    <property type="match status" value="1"/>
</dbReference>
<dbReference type="GO" id="GO:0005507">
    <property type="term" value="F:copper ion binding"/>
    <property type="evidence" value="ECO:0007669"/>
    <property type="project" value="InterPro"/>
</dbReference>
<dbReference type="InterPro" id="IPR000428">
    <property type="entry name" value="Cu-bd"/>
</dbReference>
<dbReference type="STRING" id="1121324.CLIT_20c00250"/>
<dbReference type="InterPro" id="IPR006122">
    <property type="entry name" value="HMA_Cu_ion-bd"/>
</dbReference>
<dbReference type="RefSeq" id="WP_038266963.1">
    <property type="nucleotide sequence ID" value="NZ_FSRH01000012.1"/>
</dbReference>
<feature type="domain" description="HMA" evidence="4">
    <location>
        <begin position="1"/>
        <end position="66"/>
    </location>
</feature>
<name>A0A069RDV0_PEPLI</name>
<sequence length="71" mass="7716">MKKIISIEGMSCGHCVKHVENALGEIEGIKAIDVSLEAKEAVVEMDGEVLDEDIKAAIEDWGYEVTGIKKV</sequence>
<evidence type="ECO:0000256" key="2">
    <source>
        <dbReference type="ARBA" id="ARBA00022723"/>
    </source>
</evidence>
<dbReference type="InterPro" id="IPR006121">
    <property type="entry name" value="HMA_dom"/>
</dbReference>
<dbReference type="InterPro" id="IPR036163">
    <property type="entry name" value="HMA_dom_sf"/>
</dbReference>
<dbReference type="Gene3D" id="3.30.70.100">
    <property type="match status" value="1"/>
</dbReference>
<keyword evidence="2" id="KW-0479">Metal-binding</keyword>
<organism evidence="5 6">
    <name type="scientific">Peptoclostridium litorale DSM 5388</name>
    <dbReference type="NCBI Taxonomy" id="1121324"/>
    <lineage>
        <taxon>Bacteria</taxon>
        <taxon>Bacillati</taxon>
        <taxon>Bacillota</taxon>
        <taxon>Clostridia</taxon>
        <taxon>Peptostreptococcales</taxon>
        <taxon>Peptoclostridiaceae</taxon>
        <taxon>Peptoclostridium</taxon>
    </lineage>
</organism>
<dbReference type="EMBL" id="JJMM01000020">
    <property type="protein sequence ID" value="KDR94380.1"/>
    <property type="molecule type" value="Genomic_DNA"/>
</dbReference>
<comment type="caution">
    <text evidence="5">The sequence shown here is derived from an EMBL/GenBank/DDBJ whole genome shotgun (WGS) entry which is preliminary data.</text>
</comment>
<dbReference type="Pfam" id="PF00403">
    <property type="entry name" value="HMA"/>
    <property type="match status" value="1"/>
</dbReference>
<evidence type="ECO:0000256" key="1">
    <source>
        <dbReference type="ARBA" id="ARBA00015313"/>
    </source>
</evidence>
<dbReference type="PANTHER" id="PTHR46594:SF4">
    <property type="entry name" value="P-TYPE CATION-TRANSPORTING ATPASE"/>
    <property type="match status" value="1"/>
</dbReference>
<evidence type="ECO:0000256" key="3">
    <source>
        <dbReference type="ARBA" id="ARBA00023008"/>
    </source>
</evidence>
<dbReference type="PRINTS" id="PR00944">
    <property type="entry name" value="CUEXPORT"/>
</dbReference>